<dbReference type="EMBL" id="NIDF01000009">
    <property type="protein sequence ID" value="TYJ57800.1"/>
    <property type="molecule type" value="Genomic_DNA"/>
</dbReference>
<feature type="region of interest" description="Disordered" evidence="1">
    <location>
        <begin position="84"/>
        <end position="117"/>
    </location>
</feature>
<keyword evidence="3" id="KW-1185">Reference proteome</keyword>
<evidence type="ECO:0000313" key="3">
    <source>
        <dbReference type="Proteomes" id="UP000322245"/>
    </source>
</evidence>
<sequence>MPPQRPSAPQTPASKHSRELKPARTVVWIRNPLDILADAVDILDRTSPPRVEGRDDDVLAIMTSLLRPHTLHSVLVSWHPRPLPASPSASTMQPSLPYLLPPPTTNPPDSFAVPRST</sequence>
<reference evidence="2 3" key="1">
    <citation type="submission" date="2017-05" db="EMBL/GenBank/DDBJ databases">
        <title>The Genome Sequence of Tsuchiyaea wingfieldii DSM 27421.</title>
        <authorList>
            <person name="Cuomo C."/>
            <person name="Passer A."/>
            <person name="Billmyre B."/>
            <person name="Heitman J."/>
        </authorList>
    </citation>
    <scope>NUCLEOTIDE SEQUENCE [LARGE SCALE GENOMIC DNA]</scope>
    <source>
        <strain evidence="2 3">DSM 27421</strain>
    </source>
</reference>
<dbReference type="Proteomes" id="UP000322245">
    <property type="component" value="Unassembled WGS sequence"/>
</dbReference>
<comment type="caution">
    <text evidence="2">The sequence shown here is derived from an EMBL/GenBank/DDBJ whole genome shotgun (WGS) entry which is preliminary data.</text>
</comment>
<organism evidence="2 3">
    <name type="scientific">Cryptococcus floricola</name>
    <dbReference type="NCBI Taxonomy" id="2591691"/>
    <lineage>
        <taxon>Eukaryota</taxon>
        <taxon>Fungi</taxon>
        <taxon>Dikarya</taxon>
        <taxon>Basidiomycota</taxon>
        <taxon>Agaricomycotina</taxon>
        <taxon>Tremellomycetes</taxon>
        <taxon>Tremellales</taxon>
        <taxon>Cryptococcaceae</taxon>
        <taxon>Cryptococcus</taxon>
    </lineage>
</organism>
<gene>
    <name evidence="2" type="ORF">B9479_001410</name>
</gene>
<dbReference type="AlphaFoldDB" id="A0A5D3B6G1"/>
<evidence type="ECO:0000256" key="1">
    <source>
        <dbReference type="SAM" id="MobiDB-lite"/>
    </source>
</evidence>
<feature type="region of interest" description="Disordered" evidence="1">
    <location>
        <begin position="1"/>
        <end position="21"/>
    </location>
</feature>
<protein>
    <submittedName>
        <fullName evidence="2">Uncharacterized protein</fullName>
    </submittedName>
</protein>
<proteinExistence type="predicted"/>
<accession>A0A5D3B6G1</accession>
<evidence type="ECO:0000313" key="2">
    <source>
        <dbReference type="EMBL" id="TYJ57800.1"/>
    </source>
</evidence>
<name>A0A5D3B6G1_9TREE</name>